<evidence type="ECO:0000313" key="2">
    <source>
        <dbReference type="Proteomes" id="UP001607302"/>
    </source>
</evidence>
<dbReference type="Proteomes" id="UP001607302">
    <property type="component" value="Unassembled WGS sequence"/>
</dbReference>
<organism evidence="1 2">
    <name type="scientific">Vespula squamosa</name>
    <name type="common">Southern yellow jacket</name>
    <name type="synonym">Wasp</name>
    <dbReference type="NCBI Taxonomy" id="30214"/>
    <lineage>
        <taxon>Eukaryota</taxon>
        <taxon>Metazoa</taxon>
        <taxon>Ecdysozoa</taxon>
        <taxon>Arthropoda</taxon>
        <taxon>Hexapoda</taxon>
        <taxon>Insecta</taxon>
        <taxon>Pterygota</taxon>
        <taxon>Neoptera</taxon>
        <taxon>Endopterygota</taxon>
        <taxon>Hymenoptera</taxon>
        <taxon>Apocrita</taxon>
        <taxon>Aculeata</taxon>
        <taxon>Vespoidea</taxon>
        <taxon>Vespidae</taxon>
        <taxon>Vespinae</taxon>
        <taxon>Vespula</taxon>
    </lineage>
</organism>
<dbReference type="Gene3D" id="1.25.70.10">
    <property type="entry name" value="Transcription termination factor 3, mitochondrial"/>
    <property type="match status" value="1"/>
</dbReference>
<dbReference type="EMBL" id="JAUDFV010000156">
    <property type="protein sequence ID" value="KAL2714604.1"/>
    <property type="molecule type" value="Genomic_DNA"/>
</dbReference>
<name>A0ABD2A1V5_VESSQ</name>
<accession>A0ABD2A1V5</accession>
<evidence type="ECO:0000313" key="1">
    <source>
        <dbReference type="EMBL" id="KAL2714604.1"/>
    </source>
</evidence>
<proteinExistence type="predicted"/>
<dbReference type="AlphaFoldDB" id="A0ABD2A1V5"/>
<keyword evidence="2" id="KW-1185">Reference proteome</keyword>
<dbReference type="InterPro" id="IPR038538">
    <property type="entry name" value="MTERF_sf"/>
</dbReference>
<sequence>MLKRFVGVQFNRHVIIRMFSSKFFSESELRNILLKSFTVPSKNIDELLNLYSEKILAIPKKKIIKNCEICCKYGVITKTVENILTCLSINSHFFKHRLFLLQEMGATKIDINVVWRLSYYLNLPANKFKKRMKIPMEQHIMINMVSYINENLSDVPPLHLLDESLPVYMYYEQCFSYYIKNKFGFDDMSLKHKGRKFKSFRLMTKLINIFIESYGLDLEYIRNHLIILDMCPNQVQSALENLKDIKIANFTFHDIFKRFHEIILCDPENIKKLLESFKKYELDNKILLSCLRIFTIKNEDFVNKMDTLLTIPDLRVWCKTPRILFFIVRKNVVNERIEFFRKNDNIKWINSYLLTSDKTYFEKYNRGEFSFSKKKKYIEYILDKELGIKSKDLINKFQQHPYWNRVSFVDLDNTLCTIKENFSREDICNNIHIILYPWSIINKVLKSIQESDKYSKYTPSQQLALCLYFMEKDNHFTGDGIWNIMEEERQLKDNEKIVLGTNESSN</sequence>
<protein>
    <submittedName>
        <fullName evidence="1">Uncharacterized protein</fullName>
    </submittedName>
</protein>
<comment type="caution">
    <text evidence="1">The sequence shown here is derived from an EMBL/GenBank/DDBJ whole genome shotgun (WGS) entry which is preliminary data.</text>
</comment>
<reference evidence="1 2" key="1">
    <citation type="journal article" date="2024" name="Ann. Entomol. Soc. Am.">
        <title>Genomic analyses of the southern and eastern yellowjacket wasps (Hymenoptera: Vespidae) reveal evolutionary signatures of social life.</title>
        <authorList>
            <person name="Catto M.A."/>
            <person name="Caine P.B."/>
            <person name="Orr S.E."/>
            <person name="Hunt B.G."/>
            <person name="Goodisman M.A.D."/>
        </authorList>
    </citation>
    <scope>NUCLEOTIDE SEQUENCE [LARGE SCALE GENOMIC DNA]</scope>
    <source>
        <strain evidence="1">233</strain>
        <tissue evidence="1">Head and thorax</tissue>
    </source>
</reference>
<gene>
    <name evidence="1" type="ORF">V1478_015789</name>
</gene>